<feature type="domain" description="HTH gntR-type" evidence="4">
    <location>
        <begin position="11"/>
        <end position="79"/>
    </location>
</feature>
<dbReference type="InterPro" id="IPR036388">
    <property type="entry name" value="WH-like_DNA-bd_sf"/>
</dbReference>
<dbReference type="CDD" id="cd07377">
    <property type="entry name" value="WHTH_GntR"/>
    <property type="match status" value="1"/>
</dbReference>
<dbReference type="PRINTS" id="PR00035">
    <property type="entry name" value="HTHGNTR"/>
</dbReference>
<evidence type="ECO:0000256" key="3">
    <source>
        <dbReference type="ARBA" id="ARBA00023163"/>
    </source>
</evidence>
<dbReference type="SMART" id="SM00345">
    <property type="entry name" value="HTH_GNTR"/>
    <property type="match status" value="1"/>
</dbReference>
<evidence type="ECO:0000256" key="1">
    <source>
        <dbReference type="ARBA" id="ARBA00023015"/>
    </source>
</evidence>
<dbReference type="PANTHER" id="PTHR43537">
    <property type="entry name" value="TRANSCRIPTIONAL REGULATOR, GNTR FAMILY"/>
    <property type="match status" value="1"/>
</dbReference>
<keyword evidence="3" id="KW-0804">Transcription</keyword>
<dbReference type="Gene3D" id="1.20.120.530">
    <property type="entry name" value="GntR ligand-binding domain-like"/>
    <property type="match status" value="1"/>
</dbReference>
<sequence>MIEPRVKVTRRNLSASIADDLLFKIKSGQYPPGSKVPGEKELMAAYGVGRNTVREAVQSLVTMGYLDVRPRVGARVTSVPVEAAVEAAAISALLAGEAVGDIYELRRVLETEIAERAATEATPADLDAIRLALEDYERAHRDGHGAYRADVAFHAALAVASHNVAFRNVLEGVGDLLLNARQVTDRLPGAISLALKEHTEILRAVEQRDPEKARHAMKVHMVTSVEAWKRAQRLFVES</sequence>
<keyword evidence="1" id="KW-0805">Transcription regulation</keyword>
<accession>A0ABV8GAU9</accession>
<organism evidence="5 6">
    <name type="scientific">Nonomuraea purpurea</name>
    <dbReference type="NCBI Taxonomy" id="1849276"/>
    <lineage>
        <taxon>Bacteria</taxon>
        <taxon>Bacillati</taxon>
        <taxon>Actinomycetota</taxon>
        <taxon>Actinomycetes</taxon>
        <taxon>Streptosporangiales</taxon>
        <taxon>Streptosporangiaceae</taxon>
        <taxon>Nonomuraea</taxon>
    </lineage>
</organism>
<evidence type="ECO:0000313" key="6">
    <source>
        <dbReference type="Proteomes" id="UP001595851"/>
    </source>
</evidence>
<comment type="caution">
    <text evidence="5">The sequence shown here is derived from an EMBL/GenBank/DDBJ whole genome shotgun (WGS) entry which is preliminary data.</text>
</comment>
<evidence type="ECO:0000256" key="2">
    <source>
        <dbReference type="ARBA" id="ARBA00023125"/>
    </source>
</evidence>
<dbReference type="Gene3D" id="1.10.10.10">
    <property type="entry name" value="Winged helix-like DNA-binding domain superfamily/Winged helix DNA-binding domain"/>
    <property type="match status" value="1"/>
</dbReference>
<dbReference type="InterPro" id="IPR000524">
    <property type="entry name" value="Tscrpt_reg_HTH_GntR"/>
</dbReference>
<dbReference type="PANTHER" id="PTHR43537:SF5">
    <property type="entry name" value="UXU OPERON TRANSCRIPTIONAL REGULATOR"/>
    <property type="match status" value="1"/>
</dbReference>
<dbReference type="Pfam" id="PF07729">
    <property type="entry name" value="FCD"/>
    <property type="match status" value="1"/>
</dbReference>
<dbReference type="SMART" id="SM00895">
    <property type="entry name" value="FCD"/>
    <property type="match status" value="1"/>
</dbReference>
<dbReference type="Proteomes" id="UP001595851">
    <property type="component" value="Unassembled WGS sequence"/>
</dbReference>
<keyword evidence="2" id="KW-0238">DNA-binding</keyword>
<dbReference type="SUPFAM" id="SSF48008">
    <property type="entry name" value="GntR ligand-binding domain-like"/>
    <property type="match status" value="1"/>
</dbReference>
<dbReference type="PROSITE" id="PS50949">
    <property type="entry name" value="HTH_GNTR"/>
    <property type="match status" value="1"/>
</dbReference>
<name>A0ABV8GAU9_9ACTN</name>
<evidence type="ECO:0000313" key="5">
    <source>
        <dbReference type="EMBL" id="MFC4010150.1"/>
    </source>
</evidence>
<protein>
    <submittedName>
        <fullName evidence="5">FadR/GntR family transcriptional regulator</fullName>
    </submittedName>
</protein>
<dbReference type="EMBL" id="JBHSBI010000011">
    <property type="protein sequence ID" value="MFC4010150.1"/>
    <property type="molecule type" value="Genomic_DNA"/>
</dbReference>
<gene>
    <name evidence="5" type="ORF">ACFOY2_23185</name>
</gene>
<proteinExistence type="predicted"/>
<reference evidence="6" key="1">
    <citation type="journal article" date="2019" name="Int. J. Syst. Evol. Microbiol.">
        <title>The Global Catalogue of Microorganisms (GCM) 10K type strain sequencing project: providing services to taxonomists for standard genome sequencing and annotation.</title>
        <authorList>
            <consortium name="The Broad Institute Genomics Platform"/>
            <consortium name="The Broad Institute Genome Sequencing Center for Infectious Disease"/>
            <person name="Wu L."/>
            <person name="Ma J."/>
        </authorList>
    </citation>
    <scope>NUCLEOTIDE SEQUENCE [LARGE SCALE GENOMIC DNA]</scope>
    <source>
        <strain evidence="6">TBRC 1276</strain>
    </source>
</reference>
<dbReference type="Pfam" id="PF00392">
    <property type="entry name" value="GntR"/>
    <property type="match status" value="1"/>
</dbReference>
<dbReference type="InterPro" id="IPR036390">
    <property type="entry name" value="WH_DNA-bd_sf"/>
</dbReference>
<dbReference type="RefSeq" id="WP_379530168.1">
    <property type="nucleotide sequence ID" value="NZ_JBHSBI010000011.1"/>
</dbReference>
<dbReference type="InterPro" id="IPR008920">
    <property type="entry name" value="TF_FadR/GntR_C"/>
</dbReference>
<dbReference type="SUPFAM" id="SSF46785">
    <property type="entry name" value="Winged helix' DNA-binding domain"/>
    <property type="match status" value="1"/>
</dbReference>
<evidence type="ECO:0000259" key="4">
    <source>
        <dbReference type="PROSITE" id="PS50949"/>
    </source>
</evidence>
<dbReference type="InterPro" id="IPR011711">
    <property type="entry name" value="GntR_C"/>
</dbReference>
<keyword evidence="6" id="KW-1185">Reference proteome</keyword>